<accession>A0A5B9ECD3</accession>
<evidence type="ECO:0000256" key="1">
    <source>
        <dbReference type="SAM" id="MobiDB-lite"/>
    </source>
</evidence>
<dbReference type="EMBL" id="CP042806">
    <property type="protein sequence ID" value="QEE28360.1"/>
    <property type="molecule type" value="Genomic_DNA"/>
</dbReference>
<feature type="compositionally biased region" description="Polar residues" evidence="1">
    <location>
        <begin position="58"/>
        <end position="73"/>
    </location>
</feature>
<gene>
    <name evidence="2" type="ORF">FTW19_10325</name>
</gene>
<dbReference type="AlphaFoldDB" id="A0A5B9ECD3"/>
<dbReference type="KEGG" id="talb:FTW19_10325"/>
<organism evidence="2 3">
    <name type="scientific">Terriglobus albidus</name>
    <dbReference type="NCBI Taxonomy" id="1592106"/>
    <lineage>
        <taxon>Bacteria</taxon>
        <taxon>Pseudomonadati</taxon>
        <taxon>Acidobacteriota</taxon>
        <taxon>Terriglobia</taxon>
        <taxon>Terriglobales</taxon>
        <taxon>Acidobacteriaceae</taxon>
        <taxon>Terriglobus</taxon>
    </lineage>
</organism>
<evidence type="ECO:0000313" key="3">
    <source>
        <dbReference type="Proteomes" id="UP000321820"/>
    </source>
</evidence>
<evidence type="ECO:0000313" key="2">
    <source>
        <dbReference type="EMBL" id="QEE28360.1"/>
    </source>
</evidence>
<sequence>MAQLRFTIHGLRPGSAAEGAENDSALEERPNFRIAAGSAARDAEQRKAAGMDPHANGVTLSMRGTSRGVQPHSPVTQAIQNAGEEHAASYQQDRAEGKQAQALAHDENLQALRTTDAEGSSAPGALQYVANRVQSLLQKLIRPGDSV</sequence>
<feature type="region of interest" description="Disordered" evidence="1">
    <location>
        <begin position="1"/>
        <end position="73"/>
    </location>
</feature>
<keyword evidence="3" id="KW-1185">Reference proteome</keyword>
<reference evidence="2 3" key="1">
    <citation type="submission" date="2019-08" db="EMBL/GenBank/DDBJ databases">
        <title>Complete genome sequence of Terriglobus albidus strain ORNL.</title>
        <authorList>
            <person name="Podar M."/>
        </authorList>
    </citation>
    <scope>NUCLEOTIDE SEQUENCE [LARGE SCALE GENOMIC DNA]</scope>
    <source>
        <strain evidence="2 3">ORNL</strain>
    </source>
</reference>
<protein>
    <submittedName>
        <fullName evidence="2">Uncharacterized protein</fullName>
    </submittedName>
</protein>
<dbReference type="Proteomes" id="UP000321820">
    <property type="component" value="Chromosome"/>
</dbReference>
<dbReference type="RefSeq" id="WP_147647550.1">
    <property type="nucleotide sequence ID" value="NZ_CP042806.1"/>
</dbReference>
<proteinExistence type="predicted"/>
<name>A0A5B9ECD3_9BACT</name>